<dbReference type="Gene3D" id="3.40.50.300">
    <property type="entry name" value="P-loop containing nucleotide triphosphate hydrolases"/>
    <property type="match status" value="1"/>
</dbReference>
<evidence type="ECO:0000259" key="5">
    <source>
        <dbReference type="PROSITE" id="PS51715"/>
    </source>
</evidence>
<proteinExistence type="inferred from homology"/>
<reference evidence="6" key="1">
    <citation type="submission" date="2025-08" db="UniProtKB">
        <authorList>
            <consortium name="Ensembl"/>
        </authorList>
    </citation>
    <scope>IDENTIFICATION</scope>
</reference>
<sequence>MPEPLCLIENTNGRLLVNPKALKILSAIQQPVVVVAIVGLYRTGKSYLMNKLAGKNKGFSVGSTVQSHTKGIWMWCVPHPEKPNHILVLLDTEGLGDIEKARNKDSFFFFFAVRGPLTVVASPVAERRLRTRRPSGHGSRAQPLRGMWDPPGQGHEPVSPASAGGLSTTAPPGKPRIPFQSTSSSPNILYTGRFLFVLLLDQSIPFIPLSIFNSQSLETRSEKNICISQNHNWEAVLTWR</sequence>
<dbReference type="SUPFAM" id="SSF52540">
    <property type="entry name" value="P-loop containing nucleoside triphosphate hydrolases"/>
    <property type="match status" value="1"/>
</dbReference>
<dbReference type="GO" id="GO:0005525">
    <property type="term" value="F:GTP binding"/>
    <property type="evidence" value="ECO:0007669"/>
    <property type="project" value="UniProtKB-KW"/>
</dbReference>
<keyword evidence="2" id="KW-0342">GTP-binding</keyword>
<dbReference type="AlphaFoldDB" id="A0A8C6AXS4"/>
<dbReference type="Ensembl" id="ENSMMNT00015008511.1">
    <property type="protein sequence ID" value="ENSMMNP00015007793.1"/>
    <property type="gene ID" value="ENSMMNG00015005796.1"/>
</dbReference>
<keyword evidence="7" id="KW-1185">Reference proteome</keyword>
<dbReference type="InterPro" id="IPR030386">
    <property type="entry name" value="G_GB1_RHD3_dom"/>
</dbReference>
<keyword evidence="1" id="KW-0547">Nucleotide-binding</keyword>
<dbReference type="GO" id="GO:0003924">
    <property type="term" value="F:GTPase activity"/>
    <property type="evidence" value="ECO:0007669"/>
    <property type="project" value="InterPro"/>
</dbReference>
<evidence type="ECO:0000256" key="2">
    <source>
        <dbReference type="ARBA" id="ARBA00023134"/>
    </source>
</evidence>
<feature type="region of interest" description="Disordered" evidence="4">
    <location>
        <begin position="131"/>
        <end position="182"/>
    </location>
</feature>
<dbReference type="InterPro" id="IPR027417">
    <property type="entry name" value="P-loop_NTPase"/>
</dbReference>
<organism evidence="6 7">
    <name type="scientific">Monodon monoceros</name>
    <name type="common">Narwhal</name>
    <name type="synonym">Ceratodon monodon</name>
    <dbReference type="NCBI Taxonomy" id="40151"/>
    <lineage>
        <taxon>Eukaryota</taxon>
        <taxon>Metazoa</taxon>
        <taxon>Chordata</taxon>
        <taxon>Craniata</taxon>
        <taxon>Vertebrata</taxon>
        <taxon>Euteleostomi</taxon>
        <taxon>Mammalia</taxon>
        <taxon>Eutheria</taxon>
        <taxon>Laurasiatheria</taxon>
        <taxon>Artiodactyla</taxon>
        <taxon>Whippomorpha</taxon>
        <taxon>Cetacea</taxon>
        <taxon>Odontoceti</taxon>
        <taxon>Monodontidae</taxon>
        <taxon>Monodon</taxon>
    </lineage>
</organism>
<name>A0A8C6AXS4_MONMO</name>
<dbReference type="PROSITE" id="PS51715">
    <property type="entry name" value="G_GB1_RHD3"/>
    <property type="match status" value="1"/>
</dbReference>
<evidence type="ECO:0000256" key="4">
    <source>
        <dbReference type="SAM" id="MobiDB-lite"/>
    </source>
</evidence>
<dbReference type="Proteomes" id="UP000694561">
    <property type="component" value="Unplaced"/>
</dbReference>
<evidence type="ECO:0000313" key="6">
    <source>
        <dbReference type="Ensembl" id="ENSMMNP00015007793.1"/>
    </source>
</evidence>
<dbReference type="GeneTree" id="ENSGT00940000162684"/>
<evidence type="ECO:0000256" key="1">
    <source>
        <dbReference type="ARBA" id="ARBA00022741"/>
    </source>
</evidence>
<evidence type="ECO:0000313" key="7">
    <source>
        <dbReference type="Proteomes" id="UP000694561"/>
    </source>
</evidence>
<accession>A0A8C6AXS4</accession>
<feature type="domain" description="GB1/RHD3-type G" evidence="5">
    <location>
        <begin position="29"/>
        <end position="106"/>
    </location>
</feature>
<comment type="similarity">
    <text evidence="3">Belongs to the TRAFAC class dynamin-like GTPase superfamily. GB1/RHD3 GTPase family.</text>
</comment>
<reference evidence="6" key="2">
    <citation type="submission" date="2025-09" db="UniProtKB">
        <authorList>
            <consortium name="Ensembl"/>
        </authorList>
    </citation>
    <scope>IDENTIFICATION</scope>
</reference>
<evidence type="ECO:0000256" key="3">
    <source>
        <dbReference type="PROSITE-ProRule" id="PRU01052"/>
    </source>
</evidence>
<dbReference type="Pfam" id="PF02263">
    <property type="entry name" value="GBP"/>
    <property type="match status" value="1"/>
</dbReference>
<dbReference type="PANTHER" id="PTHR10751">
    <property type="entry name" value="GUANYLATE BINDING PROTEIN"/>
    <property type="match status" value="1"/>
</dbReference>
<protein>
    <recommendedName>
        <fullName evidence="5">GB1/RHD3-type G domain-containing protein</fullName>
    </recommendedName>
</protein>
<dbReference type="InterPro" id="IPR015894">
    <property type="entry name" value="Guanylate-bd_N"/>
</dbReference>